<name>D8PZB2_SCHCM</name>
<dbReference type="OMA" id="CAKRTIQ"/>
<dbReference type="Proteomes" id="UP000007431">
    <property type="component" value="Unassembled WGS sequence"/>
</dbReference>
<protein>
    <submittedName>
        <fullName evidence="1">Uncharacterized protein</fullName>
    </submittedName>
</protein>
<dbReference type="KEGG" id="scm:SCHCO_02614494"/>
<organism evidence="2">
    <name type="scientific">Schizophyllum commune (strain H4-8 / FGSC 9210)</name>
    <name type="common">Split gill fungus</name>
    <dbReference type="NCBI Taxonomy" id="578458"/>
    <lineage>
        <taxon>Eukaryota</taxon>
        <taxon>Fungi</taxon>
        <taxon>Dikarya</taxon>
        <taxon>Basidiomycota</taxon>
        <taxon>Agaricomycotina</taxon>
        <taxon>Agaricomycetes</taxon>
        <taxon>Agaricomycetidae</taxon>
        <taxon>Agaricales</taxon>
        <taxon>Schizophyllaceae</taxon>
        <taxon>Schizophyllum</taxon>
    </lineage>
</organism>
<keyword evidence="2" id="KW-1185">Reference proteome</keyword>
<feature type="non-terminal residue" evidence="1">
    <location>
        <position position="342"/>
    </location>
</feature>
<reference evidence="1 2" key="1">
    <citation type="journal article" date="2010" name="Nat. Biotechnol.">
        <title>Genome sequence of the model mushroom Schizophyllum commune.</title>
        <authorList>
            <person name="Ohm R.A."/>
            <person name="de Jong J.F."/>
            <person name="Lugones L.G."/>
            <person name="Aerts A."/>
            <person name="Kothe E."/>
            <person name="Stajich J.E."/>
            <person name="de Vries R.P."/>
            <person name="Record E."/>
            <person name="Levasseur A."/>
            <person name="Baker S.E."/>
            <person name="Bartholomew K.A."/>
            <person name="Coutinho P.M."/>
            <person name="Erdmann S."/>
            <person name="Fowler T.J."/>
            <person name="Gathman A.C."/>
            <person name="Lombard V."/>
            <person name="Henrissat B."/>
            <person name="Knabe N."/>
            <person name="Kuees U."/>
            <person name="Lilly W.W."/>
            <person name="Lindquist E."/>
            <person name="Lucas S."/>
            <person name="Magnuson J.K."/>
            <person name="Piumi F."/>
            <person name="Raudaskoski M."/>
            <person name="Salamov A."/>
            <person name="Schmutz J."/>
            <person name="Schwarze F.W.M.R."/>
            <person name="vanKuyk P.A."/>
            <person name="Horton J.S."/>
            <person name="Grigoriev I.V."/>
            <person name="Woesten H.A.B."/>
        </authorList>
    </citation>
    <scope>NUCLEOTIDE SEQUENCE [LARGE SCALE GENOMIC DNA]</scope>
    <source>
        <strain evidence="2">H4-8 / FGSC 9210</strain>
    </source>
</reference>
<dbReference type="InParanoid" id="D8PZB2"/>
<dbReference type="InterPro" id="IPR011333">
    <property type="entry name" value="SKP1/BTB/POZ_sf"/>
</dbReference>
<dbReference type="EMBL" id="GL377304">
    <property type="protein sequence ID" value="EFI98834.1"/>
    <property type="molecule type" value="Genomic_DNA"/>
</dbReference>
<dbReference type="OrthoDB" id="3217871at2759"/>
<evidence type="ECO:0000313" key="1">
    <source>
        <dbReference type="EMBL" id="EFI98834.1"/>
    </source>
</evidence>
<dbReference type="GeneID" id="9585357"/>
<dbReference type="eggNOG" id="ENOG502R07X">
    <property type="taxonomic scope" value="Eukaryota"/>
</dbReference>
<proteinExistence type="predicted"/>
<dbReference type="RefSeq" id="XP_003033737.1">
    <property type="nucleotide sequence ID" value="XM_003033691.1"/>
</dbReference>
<dbReference type="HOGENOM" id="CLU_033082_3_2_1"/>
<accession>D8PZB2</accession>
<dbReference type="AlphaFoldDB" id="D8PZB2"/>
<sequence>MDAPLDLVGHSTETAFHSNELAIEHVEPISRSDIWFDDGNIVLQAENVQFRFFQGILAAYSPFFKDVFSIPQPAAGADVVEGCPVMRLPEKAADVNYMLSFILESKSSKLTPSVADIVAALKMGHKYLIAILWDDAVERLRYEFPERLDEYQERRDKSTVYTRIRFDKDCPGRPLHLVDAVKDAGLERILPALCHRVVEKSTLDTLMHGPTSVARLEDPSLQTRIMLLGARAKRPSIRARLMRRAYSEPRTVPSECLSPQRCQDIRRSKLIRCLQRIEEDAKSVLFRPWPTDGQTKQKRPLCWLCVHEMQEKLAAEQQAIWDELPSLFGLPSWAELKDHVLE</sequence>
<gene>
    <name evidence="1" type="ORF">SCHCODRAFT_106673</name>
</gene>
<evidence type="ECO:0000313" key="2">
    <source>
        <dbReference type="Proteomes" id="UP000007431"/>
    </source>
</evidence>
<dbReference type="VEuPathDB" id="FungiDB:SCHCODRAFT_02614494"/>
<dbReference type="Gene3D" id="3.30.710.10">
    <property type="entry name" value="Potassium Channel Kv1.1, Chain A"/>
    <property type="match status" value="1"/>
</dbReference>